<evidence type="ECO:0000259" key="6">
    <source>
        <dbReference type="Pfam" id="PF00520"/>
    </source>
</evidence>
<keyword evidence="2 5" id="KW-0812">Transmembrane</keyword>
<protein>
    <recommendedName>
        <fullName evidence="6">Ion transport domain-containing protein</fullName>
    </recommendedName>
</protein>
<keyword evidence="8" id="KW-1185">Reference proteome</keyword>
<dbReference type="InterPro" id="IPR005821">
    <property type="entry name" value="Ion_trans_dom"/>
</dbReference>
<evidence type="ECO:0000256" key="4">
    <source>
        <dbReference type="ARBA" id="ARBA00023136"/>
    </source>
</evidence>
<dbReference type="AlphaFoldDB" id="A0AAV2H8H6"/>
<proteinExistence type="predicted"/>
<gene>
    <name evidence="7" type="ORF">GSLYS_00004063001</name>
</gene>
<dbReference type="EMBL" id="CAXITT010000058">
    <property type="protein sequence ID" value="CAL1529930.1"/>
    <property type="molecule type" value="Genomic_DNA"/>
</dbReference>
<feature type="transmembrane region" description="Helical" evidence="5">
    <location>
        <begin position="194"/>
        <end position="218"/>
    </location>
</feature>
<feature type="transmembrane region" description="Helical" evidence="5">
    <location>
        <begin position="62"/>
        <end position="79"/>
    </location>
</feature>
<dbReference type="GO" id="GO:0044877">
    <property type="term" value="F:protein-containing complex binding"/>
    <property type="evidence" value="ECO:0007669"/>
    <property type="project" value="TreeGrafter"/>
</dbReference>
<comment type="caution">
    <text evidence="7">The sequence shown here is derived from an EMBL/GenBank/DDBJ whole genome shotgun (WGS) entry which is preliminary data.</text>
</comment>
<dbReference type="GO" id="GO:0005221">
    <property type="term" value="F:intracellularly cyclic nucleotide-activated monoatomic cation channel activity"/>
    <property type="evidence" value="ECO:0007669"/>
    <property type="project" value="InterPro"/>
</dbReference>
<sequence>MQSTKKTKHTLNREDSFLRKFSTRNHQNVQNTSQSTDEGVPRAYDSSEKYDGRLVIQHDGNFMFYWLGVVTVSVLYNVWTPIAREAFKEIQEGCYPCWFSFDAIFDIIYILDIIVQFRTGYLDQGLMVYDSKKLRERYTKSKVIYVDFLSLLPLDLLQLVIGVHPMIRFPRFLKVYRTFRFLHMLESRTAYPNLIRVINLTHILFLGAHWFAAFYYMISEAEDFKGDWAYPKPVGDFADVNRKYLRSLFWSTLTLTTIGDLPPPDNNNE</sequence>
<name>A0AAV2H8H6_LYMST</name>
<evidence type="ECO:0000313" key="8">
    <source>
        <dbReference type="Proteomes" id="UP001497497"/>
    </source>
</evidence>
<dbReference type="Proteomes" id="UP001497497">
    <property type="component" value="Unassembled WGS sequence"/>
</dbReference>
<evidence type="ECO:0000256" key="1">
    <source>
        <dbReference type="ARBA" id="ARBA00004141"/>
    </source>
</evidence>
<evidence type="ECO:0000256" key="2">
    <source>
        <dbReference type="ARBA" id="ARBA00022692"/>
    </source>
</evidence>
<dbReference type="Gene3D" id="1.10.287.70">
    <property type="match status" value="1"/>
</dbReference>
<feature type="transmembrane region" description="Helical" evidence="5">
    <location>
        <begin position="143"/>
        <end position="167"/>
    </location>
</feature>
<dbReference type="PANTHER" id="PTHR45638:SF7">
    <property type="entry name" value="CYCLIC NUCLEOTIDE-GATED ION CHANNEL-LIKE, ISOFORM E"/>
    <property type="match status" value="1"/>
</dbReference>
<accession>A0AAV2H8H6</accession>
<dbReference type="Pfam" id="PF00520">
    <property type="entry name" value="Ion_trans"/>
    <property type="match status" value="1"/>
</dbReference>
<reference evidence="7 8" key="1">
    <citation type="submission" date="2024-04" db="EMBL/GenBank/DDBJ databases">
        <authorList>
            <consortium name="Genoscope - CEA"/>
            <person name="William W."/>
        </authorList>
    </citation>
    <scope>NUCLEOTIDE SEQUENCE [LARGE SCALE GENOMIC DNA]</scope>
</reference>
<feature type="transmembrane region" description="Helical" evidence="5">
    <location>
        <begin position="99"/>
        <end position="122"/>
    </location>
</feature>
<dbReference type="GO" id="GO:0016020">
    <property type="term" value="C:membrane"/>
    <property type="evidence" value="ECO:0007669"/>
    <property type="project" value="UniProtKB-SubCell"/>
</dbReference>
<organism evidence="7 8">
    <name type="scientific">Lymnaea stagnalis</name>
    <name type="common">Great pond snail</name>
    <name type="synonym">Helix stagnalis</name>
    <dbReference type="NCBI Taxonomy" id="6523"/>
    <lineage>
        <taxon>Eukaryota</taxon>
        <taxon>Metazoa</taxon>
        <taxon>Spiralia</taxon>
        <taxon>Lophotrochozoa</taxon>
        <taxon>Mollusca</taxon>
        <taxon>Gastropoda</taxon>
        <taxon>Heterobranchia</taxon>
        <taxon>Euthyneura</taxon>
        <taxon>Panpulmonata</taxon>
        <taxon>Hygrophila</taxon>
        <taxon>Lymnaeoidea</taxon>
        <taxon>Lymnaeidae</taxon>
        <taxon>Lymnaea</taxon>
    </lineage>
</organism>
<keyword evidence="4 5" id="KW-0472">Membrane</keyword>
<evidence type="ECO:0000256" key="5">
    <source>
        <dbReference type="SAM" id="Phobius"/>
    </source>
</evidence>
<dbReference type="PANTHER" id="PTHR45638">
    <property type="entry name" value="CYCLIC NUCLEOTIDE-GATED CATION CHANNEL SUBUNIT A"/>
    <property type="match status" value="1"/>
</dbReference>
<dbReference type="SUPFAM" id="SSF81324">
    <property type="entry name" value="Voltage-gated potassium channels"/>
    <property type="match status" value="1"/>
</dbReference>
<feature type="domain" description="Ion transport" evidence="6">
    <location>
        <begin position="64"/>
        <end position="267"/>
    </location>
</feature>
<keyword evidence="3 5" id="KW-1133">Transmembrane helix</keyword>
<dbReference type="InterPro" id="IPR050866">
    <property type="entry name" value="CNG_cation_channel"/>
</dbReference>
<evidence type="ECO:0000256" key="3">
    <source>
        <dbReference type="ARBA" id="ARBA00022989"/>
    </source>
</evidence>
<evidence type="ECO:0000313" key="7">
    <source>
        <dbReference type="EMBL" id="CAL1529930.1"/>
    </source>
</evidence>
<comment type="subcellular location">
    <subcellularLocation>
        <location evidence="1">Membrane</location>
        <topology evidence="1">Multi-pass membrane protein</topology>
    </subcellularLocation>
</comment>